<reference evidence="1" key="1">
    <citation type="submission" date="2025-05" db="UniProtKB">
        <authorList>
            <consortium name="RefSeq"/>
        </authorList>
    </citation>
    <scope>NUCLEOTIDE SEQUENCE [LARGE SCALE GENOMIC DNA]</scope>
</reference>
<dbReference type="Pfam" id="PF05380">
    <property type="entry name" value="Peptidase_A17"/>
    <property type="match status" value="2"/>
</dbReference>
<evidence type="ECO:0000313" key="1">
    <source>
        <dbReference type="Proteomes" id="UP001652625"/>
    </source>
</evidence>
<keyword evidence="1" id="KW-1185">Reference proteome</keyword>
<dbReference type="RefSeq" id="XP_065645752.1">
    <property type="nucleotide sequence ID" value="XM_065789680.1"/>
</dbReference>
<dbReference type="PANTHER" id="PTHR47331">
    <property type="entry name" value="PHD-TYPE DOMAIN-CONTAINING PROTEIN"/>
    <property type="match status" value="1"/>
</dbReference>
<dbReference type="GeneID" id="136076206"/>
<sequence>MEALCVPIICCPLQRQNMSLAGSQLKQIAKLSLADHDDGPLNFHVDILVGIDFYQSFMSGRIIRSTRDSLVASDTVLGCVLSGPIPRKNNTQKVAESYFMRHSMHCEVESEIDELKQDLNRFWPVETIESPKSCVMHQFERDITHNGEQYITKLPFKTEHDLLPDNYKVCKKRLANLRNRLNDKKLVAEYNQIFIEYENSNIVERVSEYDITNRYRNNLDLPICMKGDVVDESSTLHLLGLTLTSNLSCKPYIESVAKLASAKILGIEWDILKDEFVFEFKDFVKKAKAIKTIKRNILKMAASFFDPLDFITPKTSRVKTIFQMICKDNSEWGEIVAGRIELRVIEDSKRVQLHGFCDSSKFIYCAVIYLVTETCFGVNRKFLVSKSLVLPLKEISIPRLELLGCVLLSRLIEEVLRVLSGRVKLDSVICWCDSEVALYWIKGKERTWKPWVEKNC</sequence>
<gene>
    <name evidence="2" type="primary">LOC136076206</name>
</gene>
<protein>
    <submittedName>
        <fullName evidence="2">Uncharacterized protein LOC136076206</fullName>
    </submittedName>
</protein>
<reference evidence="2" key="2">
    <citation type="submission" date="2025-08" db="UniProtKB">
        <authorList>
            <consortium name="RefSeq"/>
        </authorList>
    </citation>
    <scope>IDENTIFICATION</scope>
</reference>
<evidence type="ECO:0000313" key="2">
    <source>
        <dbReference type="RefSeq" id="XP_065645752.1"/>
    </source>
</evidence>
<accession>A0ABM4BA31</accession>
<dbReference type="Proteomes" id="UP001652625">
    <property type="component" value="Chromosome 02"/>
</dbReference>
<name>A0ABM4BA31_HYDVU</name>
<dbReference type="InterPro" id="IPR008042">
    <property type="entry name" value="Retrotrans_Pao"/>
</dbReference>
<proteinExistence type="predicted"/>
<organism evidence="1 2">
    <name type="scientific">Hydra vulgaris</name>
    <name type="common">Hydra</name>
    <name type="synonym">Hydra attenuata</name>
    <dbReference type="NCBI Taxonomy" id="6087"/>
    <lineage>
        <taxon>Eukaryota</taxon>
        <taxon>Metazoa</taxon>
        <taxon>Cnidaria</taxon>
        <taxon>Hydrozoa</taxon>
        <taxon>Hydroidolina</taxon>
        <taxon>Anthoathecata</taxon>
        <taxon>Aplanulata</taxon>
        <taxon>Hydridae</taxon>
        <taxon>Hydra</taxon>
    </lineage>
</organism>